<feature type="domain" description="Peptidase S8/S53" evidence="8">
    <location>
        <begin position="247"/>
        <end position="534"/>
    </location>
</feature>
<dbReference type="GO" id="GO:0006508">
    <property type="term" value="P:proteolysis"/>
    <property type="evidence" value="ECO:0007669"/>
    <property type="project" value="UniProtKB-KW"/>
</dbReference>
<name>A0ABD6BY33_9EURY</name>
<evidence type="ECO:0000259" key="8">
    <source>
        <dbReference type="Pfam" id="PF00082"/>
    </source>
</evidence>
<feature type="active site" description="Charge relay system" evidence="5 6">
    <location>
        <position position="469"/>
    </location>
</feature>
<organism evidence="9 10">
    <name type="scientific">Halorubrum laminariae</name>
    <dbReference type="NCBI Taxonomy" id="1433523"/>
    <lineage>
        <taxon>Archaea</taxon>
        <taxon>Methanobacteriati</taxon>
        <taxon>Methanobacteriota</taxon>
        <taxon>Stenosarchaea group</taxon>
        <taxon>Halobacteria</taxon>
        <taxon>Halobacteriales</taxon>
        <taxon>Haloferacaceae</taxon>
        <taxon>Halorubrum</taxon>
    </lineage>
</organism>
<feature type="region of interest" description="Disordered" evidence="7">
    <location>
        <begin position="195"/>
        <end position="230"/>
    </location>
</feature>
<dbReference type="EMBL" id="JBHUDB010000001">
    <property type="protein sequence ID" value="MFD1569755.1"/>
    <property type="molecule type" value="Genomic_DNA"/>
</dbReference>
<evidence type="ECO:0000256" key="2">
    <source>
        <dbReference type="ARBA" id="ARBA00022670"/>
    </source>
</evidence>
<dbReference type="RefSeq" id="WP_256418173.1">
    <property type="nucleotide sequence ID" value="NZ_JANHDL010000005.1"/>
</dbReference>
<evidence type="ECO:0000256" key="5">
    <source>
        <dbReference type="PIRSR" id="PIRSR615500-1"/>
    </source>
</evidence>
<evidence type="ECO:0000256" key="1">
    <source>
        <dbReference type="ARBA" id="ARBA00011073"/>
    </source>
</evidence>
<keyword evidence="10" id="KW-1185">Reference proteome</keyword>
<dbReference type="InterPro" id="IPR050131">
    <property type="entry name" value="Peptidase_S8_subtilisin-like"/>
</dbReference>
<keyword evidence="2 6" id="KW-0645">Protease</keyword>
<evidence type="ECO:0000256" key="6">
    <source>
        <dbReference type="PROSITE-ProRule" id="PRU01240"/>
    </source>
</evidence>
<reference evidence="9 10" key="1">
    <citation type="journal article" date="2019" name="Int. J. Syst. Evol. Microbiol.">
        <title>The Global Catalogue of Microorganisms (GCM) 10K type strain sequencing project: providing services to taxonomists for standard genome sequencing and annotation.</title>
        <authorList>
            <consortium name="The Broad Institute Genomics Platform"/>
            <consortium name="The Broad Institute Genome Sequencing Center for Infectious Disease"/>
            <person name="Wu L."/>
            <person name="Ma J."/>
        </authorList>
    </citation>
    <scope>NUCLEOTIDE SEQUENCE [LARGE SCALE GENOMIC DNA]</scope>
    <source>
        <strain evidence="9 10">CGMCC 1.12689</strain>
    </source>
</reference>
<dbReference type="GO" id="GO:0004252">
    <property type="term" value="F:serine-type endopeptidase activity"/>
    <property type="evidence" value="ECO:0007669"/>
    <property type="project" value="UniProtKB-UniRule"/>
</dbReference>
<dbReference type="Pfam" id="PF00082">
    <property type="entry name" value="Peptidase_S8"/>
    <property type="match status" value="1"/>
</dbReference>
<dbReference type="Gene3D" id="3.40.50.200">
    <property type="entry name" value="Peptidase S8/S53 domain"/>
    <property type="match status" value="1"/>
</dbReference>
<keyword evidence="4 6" id="KW-0720">Serine protease</keyword>
<dbReference type="PANTHER" id="PTHR43806">
    <property type="entry name" value="PEPTIDASE S8"/>
    <property type="match status" value="1"/>
</dbReference>
<comment type="similarity">
    <text evidence="1 6">Belongs to the peptidase S8 family.</text>
</comment>
<dbReference type="InterPro" id="IPR023828">
    <property type="entry name" value="Peptidase_S8_Ser-AS"/>
</dbReference>
<comment type="caution">
    <text evidence="9">The sequence shown here is derived from an EMBL/GenBank/DDBJ whole genome shotgun (WGS) entry which is preliminary data.</text>
</comment>
<protein>
    <submittedName>
        <fullName evidence="9">S8 family serine peptidase</fullName>
    </submittedName>
</protein>
<dbReference type="Proteomes" id="UP001597185">
    <property type="component" value="Unassembled WGS sequence"/>
</dbReference>
<feature type="active site" description="Charge relay system" evidence="5 6">
    <location>
        <position position="294"/>
    </location>
</feature>
<evidence type="ECO:0000256" key="4">
    <source>
        <dbReference type="ARBA" id="ARBA00022825"/>
    </source>
</evidence>
<proteinExistence type="inferred from homology"/>
<dbReference type="PRINTS" id="PR00723">
    <property type="entry name" value="SUBTILISIN"/>
</dbReference>
<feature type="active site" description="Charge relay system" evidence="5 6">
    <location>
        <position position="256"/>
    </location>
</feature>
<evidence type="ECO:0000313" key="9">
    <source>
        <dbReference type="EMBL" id="MFD1569755.1"/>
    </source>
</evidence>
<accession>A0ABD6BY33</accession>
<evidence type="ECO:0000313" key="10">
    <source>
        <dbReference type="Proteomes" id="UP001597185"/>
    </source>
</evidence>
<dbReference type="InterPro" id="IPR015500">
    <property type="entry name" value="Peptidase_S8_subtilisin-rel"/>
</dbReference>
<sequence>MSDRRSANPTDQSPGRPRTAPVAFLLAVVAALFAGAMLVAIASSGAAAADTAAADTAAVDTADSVDTTIGTVSDDANETTPLDDANGTVEVVVRFTPIEDPEDRGSDPGGASDDQRDAVITDLREHAAAEQDAFDEFAAAREGVTVERELWLANAVVVTVDADAVSSDALLSVANVTAVHENVAIEPLDSAASARGSVAMSHGPSTTTDSPSATPSAQIEADPSGRSTAGLRQIGAPTAWERFGTRGEGATVAVIDTGADPRHRDIDLDGWAAFDQHGTLVSDDLADASDRDGHGTHVAGTVAGGNASGTHIGVAPGADLHAIDVFAENETATFAGVIAAMEYATTTSDADVLQLSLGSPGAFREFVGPVRNARAAGAVVVVAAGNEGENTSTSPGNVYDALAVGAVDNAGEVPPFSSGQSIDTAVAFETYPDDWPAMYVVPDVTAPGVGVVSADANTTATYVRRQGTSMAAPHVAGIAALAVAATDGRADDATVQAAIVETAVHPAAATAAADATDVTDPTNMTVPDDRYGYGVVNAPAAVGAAVAAAPPEPTPTDGGTDSTPPDSVPAGDDSASDNWTSGFGPVAAIVALATVALAAARVR</sequence>
<feature type="compositionally biased region" description="Low complexity" evidence="7">
    <location>
        <begin position="547"/>
        <end position="565"/>
    </location>
</feature>
<keyword evidence="3 6" id="KW-0378">Hydrolase</keyword>
<dbReference type="AlphaFoldDB" id="A0ABD6BY33"/>
<dbReference type="PANTHER" id="PTHR43806:SF11">
    <property type="entry name" value="CEREVISIN-RELATED"/>
    <property type="match status" value="1"/>
</dbReference>
<evidence type="ECO:0000256" key="3">
    <source>
        <dbReference type="ARBA" id="ARBA00022801"/>
    </source>
</evidence>
<dbReference type="InterPro" id="IPR036852">
    <property type="entry name" value="Peptidase_S8/S53_dom_sf"/>
</dbReference>
<dbReference type="PROSITE" id="PS00137">
    <property type="entry name" value="SUBTILASE_HIS"/>
    <property type="match status" value="1"/>
</dbReference>
<gene>
    <name evidence="9" type="ORF">ACFR9T_03990</name>
</gene>
<dbReference type="PROSITE" id="PS51892">
    <property type="entry name" value="SUBTILASE"/>
    <property type="match status" value="1"/>
</dbReference>
<feature type="compositionally biased region" description="Low complexity" evidence="7">
    <location>
        <begin position="204"/>
        <end position="217"/>
    </location>
</feature>
<dbReference type="InterPro" id="IPR000209">
    <property type="entry name" value="Peptidase_S8/S53_dom"/>
</dbReference>
<dbReference type="InterPro" id="IPR022398">
    <property type="entry name" value="Peptidase_S8_His-AS"/>
</dbReference>
<evidence type="ECO:0000256" key="7">
    <source>
        <dbReference type="SAM" id="MobiDB-lite"/>
    </source>
</evidence>
<dbReference type="SUPFAM" id="SSF52743">
    <property type="entry name" value="Subtilisin-like"/>
    <property type="match status" value="1"/>
</dbReference>
<feature type="region of interest" description="Disordered" evidence="7">
    <location>
        <begin position="547"/>
        <end position="579"/>
    </location>
</feature>
<dbReference type="PROSITE" id="PS00138">
    <property type="entry name" value="SUBTILASE_SER"/>
    <property type="match status" value="1"/>
</dbReference>